<dbReference type="PROSITE" id="PS51318">
    <property type="entry name" value="TAT"/>
    <property type="match status" value="1"/>
</dbReference>
<dbReference type="Pfam" id="PF02872">
    <property type="entry name" value="5_nucleotid_C"/>
    <property type="match status" value="1"/>
</dbReference>
<dbReference type="SUPFAM" id="SSF55816">
    <property type="entry name" value="5'-nucleotidase (syn. UDP-sugar hydrolase), C-terminal domain"/>
    <property type="match status" value="1"/>
</dbReference>
<dbReference type="InterPro" id="IPR006179">
    <property type="entry name" value="5_nucleotidase/apyrase"/>
</dbReference>
<dbReference type="OrthoDB" id="1016457at2"/>
<evidence type="ECO:0000313" key="4">
    <source>
        <dbReference type="EMBL" id="EGX68410.1"/>
    </source>
</evidence>
<evidence type="ECO:0000259" key="3">
    <source>
        <dbReference type="PROSITE" id="PS51272"/>
    </source>
</evidence>
<comment type="caution">
    <text evidence="4">The sequence shown here is derived from an EMBL/GenBank/DDBJ whole genome shotgun (WGS) entry which is preliminary data.</text>
</comment>
<reference evidence="4 5" key="1">
    <citation type="submission" date="2011-06" db="EMBL/GenBank/DDBJ databases">
        <title>The Genome Sequence of Collinsella tanakaei YIT 12063.</title>
        <authorList>
            <consortium name="The Broad Institute Genome Sequencing Platform"/>
            <person name="Earl A."/>
            <person name="Ward D."/>
            <person name="Feldgarden M."/>
            <person name="Gevers D."/>
            <person name="Morotomi M."/>
            <person name="Young S.K."/>
            <person name="Zeng Q."/>
            <person name="Gargeya S."/>
            <person name="Fitzgerald M."/>
            <person name="Haas B."/>
            <person name="Abouelleil A."/>
            <person name="Alvarado L."/>
            <person name="Arachchi H.M."/>
            <person name="Berlin A."/>
            <person name="Brown A."/>
            <person name="Chapman S.B."/>
            <person name="Chen Z."/>
            <person name="Dunbar C."/>
            <person name="Freedman E."/>
            <person name="Gearin G."/>
            <person name="Gellesch M."/>
            <person name="Goldberg J."/>
            <person name="Griggs A."/>
            <person name="Gujja S."/>
            <person name="Heiman D."/>
            <person name="Howarth C."/>
            <person name="Larson L."/>
            <person name="Lui A."/>
            <person name="MacDonald P.J.P."/>
            <person name="Mehta T."/>
            <person name="Montmayeur A."/>
            <person name="Murphy C."/>
            <person name="Neiman D."/>
            <person name="Pearson M."/>
            <person name="Priest M."/>
            <person name="Roberts A."/>
            <person name="Saif S."/>
            <person name="Shea T."/>
            <person name="Shenoy N."/>
            <person name="Sisk P."/>
            <person name="Stolte C."/>
            <person name="Sykes S."/>
            <person name="Wortman J."/>
            <person name="Nusbaum C."/>
            <person name="Birren B."/>
        </authorList>
    </citation>
    <scope>NUCLEOTIDE SEQUENCE [LARGE SCALE GENOMIC DNA]</scope>
    <source>
        <strain evidence="4 5">YIT 12063</strain>
    </source>
</reference>
<dbReference type="STRING" id="742742.HMPREF9452_02100"/>
<protein>
    <recommendedName>
        <fullName evidence="3">SLH domain-containing protein</fullName>
    </recommendedName>
</protein>
<dbReference type="InterPro" id="IPR036907">
    <property type="entry name" value="5'-Nucleotdase_C_sf"/>
</dbReference>
<dbReference type="HOGENOM" id="CLU_005854_7_3_11"/>
<dbReference type="PROSITE" id="PS51272">
    <property type="entry name" value="SLH"/>
    <property type="match status" value="2"/>
</dbReference>
<dbReference type="PRINTS" id="PR01607">
    <property type="entry name" value="APYRASEFAMLY"/>
</dbReference>
<dbReference type="EMBL" id="ADLS01000033">
    <property type="protein sequence ID" value="EGX68410.1"/>
    <property type="molecule type" value="Genomic_DNA"/>
</dbReference>
<dbReference type="PANTHER" id="PTHR11575:SF24">
    <property type="entry name" value="5'-NUCLEOTIDASE"/>
    <property type="match status" value="1"/>
</dbReference>
<dbReference type="Pfam" id="PF00395">
    <property type="entry name" value="SLH"/>
    <property type="match status" value="2"/>
</dbReference>
<evidence type="ECO:0000313" key="5">
    <source>
        <dbReference type="Proteomes" id="UP000004830"/>
    </source>
</evidence>
<dbReference type="InterPro" id="IPR004843">
    <property type="entry name" value="Calcineurin-like_PHP"/>
</dbReference>
<keyword evidence="1 2" id="KW-0732">Signal</keyword>
<dbReference type="InterPro" id="IPR008334">
    <property type="entry name" value="5'-Nucleotdase_C"/>
</dbReference>
<organism evidence="4 5">
    <name type="scientific">Collinsella tanakaei YIT 12063</name>
    <dbReference type="NCBI Taxonomy" id="742742"/>
    <lineage>
        <taxon>Bacteria</taxon>
        <taxon>Bacillati</taxon>
        <taxon>Actinomycetota</taxon>
        <taxon>Coriobacteriia</taxon>
        <taxon>Coriobacteriales</taxon>
        <taxon>Coriobacteriaceae</taxon>
        <taxon>Collinsella</taxon>
    </lineage>
</organism>
<dbReference type="Proteomes" id="UP000004830">
    <property type="component" value="Unassembled WGS sequence"/>
</dbReference>
<feature type="domain" description="SLH" evidence="3">
    <location>
        <begin position="669"/>
        <end position="738"/>
    </location>
</feature>
<accession>G1WL87</accession>
<gene>
    <name evidence="4" type="ORF">HMPREF9452_02100</name>
</gene>
<dbReference type="RefSeq" id="WP_009142123.1">
    <property type="nucleotide sequence ID" value="NZ_JH126475.1"/>
</dbReference>
<name>G1WL87_9ACTN</name>
<dbReference type="InterPro" id="IPR029052">
    <property type="entry name" value="Metallo-depent_PP-like"/>
</dbReference>
<sequence>MSKPIVRRALFSLGAAALIAGAVTVAPAGAYAAGVAGADGASKDGAVSIVFTNDVHCAIDQQVDKDGNVTGIGYAGVAAYTNAQKGLYGADNVTLVDAGDAIQGGPVGTLTKGAALVQIMNAVGYDYAIPGNHEFDYGMDQFNALVKQAGTTYLSCNFTKLNADGSKASVFAPFAIETYKDADVAADDADGVLKVAYVGISTPETLTKSSPANFQDAAGNYIYGFCQDETGEALYAAVQSAVDEARAQGADYVVAVGHLGIEGTTSRWTSEAVIKHTTGIDALIDGHSHEAYDKTVGSEVAAGAIQTLANSDGDKVVLVQTGTKLANVGNLVIDADAADGQDVTAQLVPASECKDEDAAVKKVVDQVNGELADVLNKVVGKTDVALTIVDADGVRQVRHHETNMGDLVADAYRAAVGAGIALANGGGVRASIAAGDITNNDLLSVQPYGNELCLIEATGQEILDALEMGASNAPEEFGGFLKVSGLSYKIDASIPSSVKTDENGNFVSVDGERRVFDVKVGGQAIDATKTYKVASHGYMLLEGGDGLTMFRDNKVLQENVILDNQALINYITNDLKGVVGERYANATGEGRITYATKPGTGFKDVAATDWFAGVVGQAVDAELMKGYSDDSGASTGFFGPYDNMTRAQVVTVLYRISGDATSGEKPGANKTPFTDVEDGAYYINALNWAYENGLTSGYTKANGEMANLFGPHDTVTREQLVTLVWRAAGAPVATSDDAYRSCKDAGKESVFAVDALKWAASKGILTGSVEADGSYLKPTASTLRCEGAKVFVLAKDLIKDGVK</sequence>
<dbReference type="Gene3D" id="3.60.21.10">
    <property type="match status" value="1"/>
</dbReference>
<dbReference type="GO" id="GO:0016787">
    <property type="term" value="F:hydrolase activity"/>
    <property type="evidence" value="ECO:0007669"/>
    <property type="project" value="InterPro"/>
</dbReference>
<feature type="signal peptide" evidence="2">
    <location>
        <begin position="1"/>
        <end position="32"/>
    </location>
</feature>
<evidence type="ECO:0000256" key="2">
    <source>
        <dbReference type="SAM" id="SignalP"/>
    </source>
</evidence>
<dbReference type="SUPFAM" id="SSF56300">
    <property type="entry name" value="Metallo-dependent phosphatases"/>
    <property type="match status" value="1"/>
</dbReference>
<feature type="chain" id="PRO_5003425122" description="SLH domain-containing protein" evidence="2">
    <location>
        <begin position="33"/>
        <end position="803"/>
    </location>
</feature>
<keyword evidence="5" id="KW-1185">Reference proteome</keyword>
<dbReference type="InterPro" id="IPR001119">
    <property type="entry name" value="SLH_dom"/>
</dbReference>
<dbReference type="Pfam" id="PF00149">
    <property type="entry name" value="Metallophos"/>
    <property type="match status" value="1"/>
</dbReference>
<feature type="domain" description="SLH" evidence="3">
    <location>
        <begin position="598"/>
        <end position="667"/>
    </location>
</feature>
<dbReference type="GO" id="GO:0009166">
    <property type="term" value="P:nucleotide catabolic process"/>
    <property type="evidence" value="ECO:0007669"/>
    <property type="project" value="InterPro"/>
</dbReference>
<evidence type="ECO:0000256" key="1">
    <source>
        <dbReference type="ARBA" id="ARBA00022729"/>
    </source>
</evidence>
<dbReference type="PANTHER" id="PTHR11575">
    <property type="entry name" value="5'-NUCLEOTIDASE-RELATED"/>
    <property type="match status" value="1"/>
</dbReference>
<proteinExistence type="predicted"/>
<dbReference type="GeneID" id="62759777"/>
<dbReference type="eggNOG" id="COG0737">
    <property type="taxonomic scope" value="Bacteria"/>
</dbReference>
<dbReference type="Gene3D" id="3.90.780.10">
    <property type="entry name" value="5'-Nucleotidase, C-terminal domain"/>
    <property type="match status" value="1"/>
</dbReference>
<dbReference type="InterPro" id="IPR006311">
    <property type="entry name" value="TAT_signal"/>
</dbReference>
<dbReference type="PATRIC" id="fig|742742.3.peg.2074"/>
<dbReference type="AlphaFoldDB" id="G1WL87"/>